<sequence>MSSTRTLPALFAETLARHADRPAVSDDAGTWTYRQLDAQSRRLAASLIERGIRPEEHVGIRLPRGRDAIAALLGVVRAGASAVPIDADYPLARRDLMARDSGLRVLVGQANEADTLPPGVELLTWGDAAPRNERLNAPRDDAATTEATGDDGLPAHDEASLAALGGPYDDPEAAACVLYTSGSTGEPKGIVFTHGNIVALARSASLPKLGPDDKIGQISSISFDGITLEMWAALAAGAEVVVLPKIDALLPIDLRRELKRRRVTMMLVPAAVLNEVTRVDRDAFSPLKYLCGGGDVLLPKTCRELLAGAFKGTLYNLYGPSEITTAATACHVDSVADDTPAIPIGTALDGYETYVVDERLRPLPAGESGELLVGGVGVARGYLGRPDLTAERFLPNPFGAPGSRLYATGDRVRTNAEGQLEFLGRFDTQVKIRGHRVEPTEVEQAICRHPEVLQAAVLVDDTSGERSLAAFIVSASEDLTGPELRRYLADTVPRHMVPGSVLVIDALPTTSNGKRDRDALHALRAAEVRRRSGAAPPETRTERRLAALWERVLKVEDVSATDDFFELGGHSLLAFRVRSAIVKELGTPVESHVLFEHSTLRELAEVIDRTPSAKEVPGHD</sequence>
<keyword evidence="3" id="KW-0597">Phosphoprotein</keyword>
<dbReference type="Gene3D" id="3.30.300.30">
    <property type="match status" value="1"/>
</dbReference>
<name>A0A918I0K9_9ACTN</name>
<feature type="compositionally biased region" description="Basic and acidic residues" evidence="4">
    <location>
        <begin position="131"/>
        <end position="142"/>
    </location>
</feature>
<dbReference type="CDD" id="cd05930">
    <property type="entry name" value="A_NRPS"/>
    <property type="match status" value="1"/>
</dbReference>
<dbReference type="PANTHER" id="PTHR45527:SF1">
    <property type="entry name" value="FATTY ACID SYNTHASE"/>
    <property type="match status" value="1"/>
</dbReference>
<gene>
    <name evidence="6" type="ORF">GCM10010274_44100</name>
</gene>
<dbReference type="PANTHER" id="PTHR45527">
    <property type="entry name" value="NONRIBOSOMAL PEPTIDE SYNTHETASE"/>
    <property type="match status" value="1"/>
</dbReference>
<dbReference type="InterPro" id="IPR045851">
    <property type="entry name" value="AMP-bd_C_sf"/>
</dbReference>
<comment type="caution">
    <text evidence="6">The sequence shown here is derived from an EMBL/GenBank/DDBJ whole genome shotgun (WGS) entry which is preliminary data.</text>
</comment>
<dbReference type="Pfam" id="PF13193">
    <property type="entry name" value="AMP-binding_C"/>
    <property type="match status" value="1"/>
</dbReference>
<dbReference type="GO" id="GO:0043041">
    <property type="term" value="P:amino acid activation for nonribosomal peptide biosynthetic process"/>
    <property type="evidence" value="ECO:0007669"/>
    <property type="project" value="TreeGrafter"/>
</dbReference>
<organism evidence="6 7">
    <name type="scientific">Streptomyces lavendofoliae</name>
    <dbReference type="NCBI Taxonomy" id="67314"/>
    <lineage>
        <taxon>Bacteria</taxon>
        <taxon>Bacillati</taxon>
        <taxon>Actinomycetota</taxon>
        <taxon>Actinomycetes</taxon>
        <taxon>Kitasatosporales</taxon>
        <taxon>Streptomycetaceae</taxon>
        <taxon>Streptomyces</taxon>
    </lineage>
</organism>
<dbReference type="GO" id="GO:0005737">
    <property type="term" value="C:cytoplasm"/>
    <property type="evidence" value="ECO:0007669"/>
    <property type="project" value="TreeGrafter"/>
</dbReference>
<dbReference type="InterPro" id="IPR042099">
    <property type="entry name" value="ANL_N_sf"/>
</dbReference>
<protein>
    <recommendedName>
        <fullName evidence="5">Carrier domain-containing protein</fullName>
    </recommendedName>
</protein>
<evidence type="ECO:0000313" key="7">
    <source>
        <dbReference type="Proteomes" id="UP000636661"/>
    </source>
</evidence>
<dbReference type="Gene3D" id="1.10.1200.10">
    <property type="entry name" value="ACP-like"/>
    <property type="match status" value="1"/>
</dbReference>
<dbReference type="RefSeq" id="WP_189552660.1">
    <property type="nucleotide sequence ID" value="NZ_BMTP01000011.1"/>
</dbReference>
<dbReference type="InterPro" id="IPR020845">
    <property type="entry name" value="AMP-binding_CS"/>
</dbReference>
<dbReference type="Pfam" id="PF00501">
    <property type="entry name" value="AMP-binding"/>
    <property type="match status" value="1"/>
</dbReference>
<dbReference type="Gene3D" id="3.40.50.12780">
    <property type="entry name" value="N-terminal domain of ligase-like"/>
    <property type="match status" value="1"/>
</dbReference>
<dbReference type="InterPro" id="IPR009081">
    <property type="entry name" value="PP-bd_ACP"/>
</dbReference>
<dbReference type="GO" id="GO:0017000">
    <property type="term" value="P:antibiotic biosynthetic process"/>
    <property type="evidence" value="ECO:0007669"/>
    <property type="project" value="UniProtKB-ARBA"/>
</dbReference>
<dbReference type="AlphaFoldDB" id="A0A918I0K9"/>
<feature type="region of interest" description="Disordered" evidence="4">
    <location>
        <begin position="131"/>
        <end position="164"/>
    </location>
</feature>
<reference evidence="6" key="1">
    <citation type="journal article" date="2014" name="Int. J. Syst. Evol. Microbiol.">
        <title>Complete genome sequence of Corynebacterium casei LMG S-19264T (=DSM 44701T), isolated from a smear-ripened cheese.</title>
        <authorList>
            <consortium name="US DOE Joint Genome Institute (JGI-PGF)"/>
            <person name="Walter F."/>
            <person name="Albersmeier A."/>
            <person name="Kalinowski J."/>
            <person name="Ruckert C."/>
        </authorList>
    </citation>
    <scope>NUCLEOTIDE SEQUENCE</scope>
    <source>
        <strain evidence="6">JCM 4391</strain>
    </source>
</reference>
<dbReference type="PROSITE" id="PS00455">
    <property type="entry name" value="AMP_BINDING"/>
    <property type="match status" value="1"/>
</dbReference>
<dbReference type="SUPFAM" id="SSF56801">
    <property type="entry name" value="Acetyl-CoA synthetase-like"/>
    <property type="match status" value="1"/>
</dbReference>
<dbReference type="InterPro" id="IPR036736">
    <property type="entry name" value="ACP-like_sf"/>
</dbReference>
<evidence type="ECO:0000313" key="6">
    <source>
        <dbReference type="EMBL" id="GGU50530.1"/>
    </source>
</evidence>
<evidence type="ECO:0000256" key="1">
    <source>
        <dbReference type="ARBA" id="ARBA00001957"/>
    </source>
</evidence>
<keyword evidence="2" id="KW-0596">Phosphopantetheine</keyword>
<reference evidence="6" key="2">
    <citation type="submission" date="2020-09" db="EMBL/GenBank/DDBJ databases">
        <authorList>
            <person name="Sun Q."/>
            <person name="Ohkuma M."/>
        </authorList>
    </citation>
    <scope>NUCLEOTIDE SEQUENCE</scope>
    <source>
        <strain evidence="6">JCM 4391</strain>
    </source>
</reference>
<dbReference type="SUPFAM" id="SSF47336">
    <property type="entry name" value="ACP-like"/>
    <property type="match status" value="1"/>
</dbReference>
<comment type="cofactor">
    <cofactor evidence="1">
        <name>pantetheine 4'-phosphate</name>
        <dbReference type="ChEBI" id="CHEBI:47942"/>
    </cofactor>
</comment>
<dbReference type="PROSITE" id="PS50075">
    <property type="entry name" value="CARRIER"/>
    <property type="match status" value="1"/>
</dbReference>
<dbReference type="Proteomes" id="UP000636661">
    <property type="component" value="Unassembled WGS sequence"/>
</dbReference>
<dbReference type="InterPro" id="IPR010071">
    <property type="entry name" value="AA_adenyl_dom"/>
</dbReference>
<dbReference type="InterPro" id="IPR025110">
    <property type="entry name" value="AMP-bd_C"/>
</dbReference>
<dbReference type="GO" id="GO:0044550">
    <property type="term" value="P:secondary metabolite biosynthetic process"/>
    <property type="evidence" value="ECO:0007669"/>
    <property type="project" value="TreeGrafter"/>
</dbReference>
<evidence type="ECO:0000256" key="2">
    <source>
        <dbReference type="ARBA" id="ARBA00022450"/>
    </source>
</evidence>
<dbReference type="InterPro" id="IPR020806">
    <property type="entry name" value="PKS_PP-bd"/>
</dbReference>
<evidence type="ECO:0000256" key="3">
    <source>
        <dbReference type="ARBA" id="ARBA00022553"/>
    </source>
</evidence>
<accession>A0A918I0K9</accession>
<dbReference type="Pfam" id="PF00550">
    <property type="entry name" value="PP-binding"/>
    <property type="match status" value="1"/>
</dbReference>
<dbReference type="InterPro" id="IPR000873">
    <property type="entry name" value="AMP-dep_synth/lig_dom"/>
</dbReference>
<dbReference type="FunFam" id="1.10.1200.10:FF:000005">
    <property type="entry name" value="Nonribosomal peptide synthetase 1"/>
    <property type="match status" value="1"/>
</dbReference>
<dbReference type="EMBL" id="BMTP01000011">
    <property type="protein sequence ID" value="GGU50530.1"/>
    <property type="molecule type" value="Genomic_DNA"/>
</dbReference>
<keyword evidence="7" id="KW-1185">Reference proteome</keyword>
<evidence type="ECO:0000259" key="5">
    <source>
        <dbReference type="PROSITE" id="PS50075"/>
    </source>
</evidence>
<evidence type="ECO:0000256" key="4">
    <source>
        <dbReference type="SAM" id="MobiDB-lite"/>
    </source>
</evidence>
<proteinExistence type="predicted"/>
<feature type="domain" description="Carrier" evidence="5">
    <location>
        <begin position="536"/>
        <end position="611"/>
    </location>
</feature>
<dbReference type="GO" id="GO:0031177">
    <property type="term" value="F:phosphopantetheine binding"/>
    <property type="evidence" value="ECO:0007669"/>
    <property type="project" value="InterPro"/>
</dbReference>
<dbReference type="NCBIfam" id="TIGR01733">
    <property type="entry name" value="AA-adenyl-dom"/>
    <property type="match status" value="1"/>
</dbReference>
<dbReference type="SMART" id="SM00823">
    <property type="entry name" value="PKS_PP"/>
    <property type="match status" value="1"/>
</dbReference>